<comment type="subcellular location">
    <subcellularLocation>
        <location evidence="1">Cell membrane</location>
        <topology evidence="1">Multi-pass membrane protein</topology>
    </subcellularLocation>
</comment>
<dbReference type="Pfam" id="PF06146">
    <property type="entry name" value="PsiE"/>
    <property type="match status" value="1"/>
</dbReference>
<protein>
    <recommendedName>
        <fullName evidence="7">Globin-sensor domain-containing protein</fullName>
    </recommendedName>
</protein>
<evidence type="ECO:0000256" key="3">
    <source>
        <dbReference type="ARBA" id="ARBA00022692"/>
    </source>
</evidence>
<gene>
    <name evidence="8" type="ORF">C0187_00295</name>
</gene>
<sequence length="301" mass="35900">MKYIKEVISNYSLTEKDIQNLIFMEKFMLEYADQFVDEFYDYMILKIQLPDSMTPDVIQKHQNMLKIWYKRFYEGKIDNKYLEYLVNIGNTHIKFHITQDMFNIMSNWVRQWFHEKIFQNVSDDIKRKELLFSMHKLMDINKDIISDAYYTTEIKKYSVFLSLRDFIISVSERIEFVTQIIILSFLIFLTISAAVYFLFDMVVLMKMKPDFFIIKALSSLLMIWVLSELLYTEINIIKGAKFKISTFVGVALIAFVRDLLIMTLEHTGSIEKLLFIILSITVLGLVYWLVTITETKDKPRR</sequence>
<name>A0A2J6WRK3_9BACT</name>
<evidence type="ECO:0000313" key="8">
    <source>
        <dbReference type="EMBL" id="PMP73020.1"/>
    </source>
</evidence>
<dbReference type="InterPro" id="IPR012292">
    <property type="entry name" value="Globin/Proto"/>
</dbReference>
<dbReference type="InterPro" id="IPR044398">
    <property type="entry name" value="Globin-sensor_dom"/>
</dbReference>
<proteinExistence type="predicted"/>
<dbReference type="GO" id="GO:0020037">
    <property type="term" value="F:heme binding"/>
    <property type="evidence" value="ECO:0007669"/>
    <property type="project" value="InterPro"/>
</dbReference>
<dbReference type="Proteomes" id="UP000242881">
    <property type="component" value="Unassembled WGS sequence"/>
</dbReference>
<evidence type="ECO:0000256" key="6">
    <source>
        <dbReference type="SAM" id="Phobius"/>
    </source>
</evidence>
<evidence type="ECO:0000256" key="2">
    <source>
        <dbReference type="ARBA" id="ARBA00022475"/>
    </source>
</evidence>
<evidence type="ECO:0000313" key="9">
    <source>
        <dbReference type="Proteomes" id="UP000242881"/>
    </source>
</evidence>
<feature type="transmembrane region" description="Helical" evidence="6">
    <location>
        <begin position="244"/>
        <end position="261"/>
    </location>
</feature>
<evidence type="ECO:0000256" key="5">
    <source>
        <dbReference type="ARBA" id="ARBA00023136"/>
    </source>
</evidence>
<dbReference type="InterPro" id="IPR020948">
    <property type="entry name" value="P_starv_induced_PsiE-like"/>
</dbReference>
<evidence type="ECO:0000256" key="4">
    <source>
        <dbReference type="ARBA" id="ARBA00022989"/>
    </source>
</evidence>
<evidence type="ECO:0000259" key="7">
    <source>
        <dbReference type="Pfam" id="PF11563"/>
    </source>
</evidence>
<keyword evidence="4 6" id="KW-1133">Transmembrane helix</keyword>
<feature type="transmembrane region" description="Helical" evidence="6">
    <location>
        <begin position="273"/>
        <end position="292"/>
    </location>
</feature>
<keyword evidence="5 6" id="KW-0472">Membrane</keyword>
<dbReference type="InterPro" id="IPR009050">
    <property type="entry name" value="Globin-like_sf"/>
</dbReference>
<evidence type="ECO:0000256" key="1">
    <source>
        <dbReference type="ARBA" id="ARBA00004651"/>
    </source>
</evidence>
<feature type="domain" description="Globin-sensor" evidence="7">
    <location>
        <begin position="5"/>
        <end position="151"/>
    </location>
</feature>
<dbReference type="EMBL" id="PNIN01000004">
    <property type="protein sequence ID" value="PMP73020.1"/>
    <property type="molecule type" value="Genomic_DNA"/>
</dbReference>
<feature type="transmembrane region" description="Helical" evidence="6">
    <location>
        <begin position="211"/>
        <end position="232"/>
    </location>
</feature>
<feature type="transmembrane region" description="Helical" evidence="6">
    <location>
        <begin position="176"/>
        <end position="199"/>
    </location>
</feature>
<dbReference type="Pfam" id="PF11563">
    <property type="entry name" value="Protoglobin"/>
    <property type="match status" value="1"/>
</dbReference>
<keyword evidence="2" id="KW-1003">Cell membrane</keyword>
<accession>A0A2J6WRK3</accession>
<dbReference type="Gene3D" id="1.10.490.10">
    <property type="entry name" value="Globins"/>
    <property type="match status" value="1"/>
</dbReference>
<comment type="caution">
    <text evidence="8">The sequence shown here is derived from an EMBL/GenBank/DDBJ whole genome shotgun (WGS) entry which is preliminary data.</text>
</comment>
<dbReference type="GO" id="GO:0005886">
    <property type="term" value="C:plasma membrane"/>
    <property type="evidence" value="ECO:0007669"/>
    <property type="project" value="UniProtKB-SubCell"/>
</dbReference>
<organism evidence="8 9">
    <name type="scientific">Calditerrivibrio nitroreducens</name>
    <dbReference type="NCBI Taxonomy" id="477976"/>
    <lineage>
        <taxon>Bacteria</taxon>
        <taxon>Pseudomonadati</taxon>
        <taxon>Deferribacterota</taxon>
        <taxon>Deferribacteres</taxon>
        <taxon>Deferribacterales</taxon>
        <taxon>Calditerrivibrionaceae</taxon>
    </lineage>
</organism>
<dbReference type="AlphaFoldDB" id="A0A2J6WRK3"/>
<dbReference type="GO" id="GO:0019825">
    <property type="term" value="F:oxygen binding"/>
    <property type="evidence" value="ECO:0007669"/>
    <property type="project" value="InterPro"/>
</dbReference>
<reference evidence="8 9" key="1">
    <citation type="submission" date="2018-01" db="EMBL/GenBank/DDBJ databases">
        <title>Metagenomic assembled genomes from two thermal pools in the Uzon Caldera, Kamchatka, Russia.</title>
        <authorList>
            <person name="Wilkins L."/>
            <person name="Ettinger C."/>
        </authorList>
    </citation>
    <scope>NUCLEOTIDE SEQUENCE [LARGE SCALE GENOMIC DNA]</scope>
    <source>
        <strain evidence="8">ZAV-05</strain>
    </source>
</reference>
<keyword evidence="3 6" id="KW-0812">Transmembrane</keyword>
<dbReference type="SUPFAM" id="SSF46458">
    <property type="entry name" value="Globin-like"/>
    <property type="match status" value="1"/>
</dbReference>